<organism evidence="8 9">
    <name type="scientific">Wickerhamomyces anomalus (strain ATCC 58044 / CBS 1984 / NCYC 433 / NRRL Y-366-8)</name>
    <name type="common">Yeast</name>
    <name type="synonym">Hansenula anomala</name>
    <dbReference type="NCBI Taxonomy" id="683960"/>
    <lineage>
        <taxon>Eukaryota</taxon>
        <taxon>Fungi</taxon>
        <taxon>Dikarya</taxon>
        <taxon>Ascomycota</taxon>
        <taxon>Saccharomycotina</taxon>
        <taxon>Saccharomycetes</taxon>
        <taxon>Phaffomycetales</taxon>
        <taxon>Wickerhamomycetaceae</taxon>
        <taxon>Wickerhamomyces</taxon>
    </lineage>
</organism>
<evidence type="ECO:0000313" key="8">
    <source>
        <dbReference type="EMBL" id="ODQ56730.1"/>
    </source>
</evidence>
<evidence type="ECO:0000313" key="9">
    <source>
        <dbReference type="Proteomes" id="UP000094112"/>
    </source>
</evidence>
<feature type="domain" description="Yeast cell wall synthesis Kre9/Knh1-like N-terminal" evidence="7">
    <location>
        <begin position="26"/>
        <end position="127"/>
    </location>
</feature>
<feature type="compositionally biased region" description="Polar residues" evidence="4">
    <location>
        <begin position="147"/>
        <end position="161"/>
    </location>
</feature>
<dbReference type="Pfam" id="PF10342">
    <property type="entry name" value="Kre9_KNH"/>
    <property type="match status" value="1"/>
</dbReference>
<dbReference type="GeneID" id="30199742"/>
<dbReference type="EMBL" id="KV454215">
    <property type="protein sequence ID" value="ODQ56730.1"/>
    <property type="molecule type" value="Genomic_DNA"/>
</dbReference>
<protein>
    <submittedName>
        <fullName evidence="8">Uncharacterized protein</fullName>
    </submittedName>
</protein>
<feature type="domain" description="Yeast cell wall synthesis Kre9/Knh1 C-terminal" evidence="6">
    <location>
        <begin position="166"/>
        <end position="261"/>
    </location>
</feature>
<evidence type="ECO:0000256" key="3">
    <source>
        <dbReference type="ARBA" id="ARBA00022729"/>
    </source>
</evidence>
<dbReference type="Pfam" id="PF05390">
    <property type="entry name" value="Kre9_KNH1_C"/>
    <property type="match status" value="1"/>
</dbReference>
<feature type="signal peptide" evidence="5">
    <location>
        <begin position="1"/>
        <end position="19"/>
    </location>
</feature>
<dbReference type="STRING" id="683960.A0A1E3NUM4"/>
<gene>
    <name evidence="8" type="ORF">WICANDRAFT_36961</name>
</gene>
<evidence type="ECO:0000259" key="6">
    <source>
        <dbReference type="Pfam" id="PF05390"/>
    </source>
</evidence>
<evidence type="ECO:0000259" key="7">
    <source>
        <dbReference type="Pfam" id="PF10342"/>
    </source>
</evidence>
<dbReference type="InterPro" id="IPR018466">
    <property type="entry name" value="Kre9/Knh1-like_N"/>
</dbReference>
<dbReference type="OrthoDB" id="2432613at2759"/>
<feature type="chain" id="PRO_5009133527" evidence="5">
    <location>
        <begin position="20"/>
        <end position="275"/>
    </location>
</feature>
<dbReference type="PANTHER" id="PTHR28154">
    <property type="entry name" value="CELL WALL SYNTHESIS PROTEIN KNH1-RELATED"/>
    <property type="match status" value="1"/>
</dbReference>
<feature type="region of interest" description="Disordered" evidence="4">
    <location>
        <begin position="256"/>
        <end position="275"/>
    </location>
</feature>
<feature type="region of interest" description="Disordered" evidence="4">
    <location>
        <begin position="130"/>
        <end position="162"/>
    </location>
</feature>
<name>A0A1E3NUM4_WICAA</name>
<evidence type="ECO:0000256" key="5">
    <source>
        <dbReference type="SAM" id="SignalP"/>
    </source>
</evidence>
<evidence type="ECO:0000256" key="4">
    <source>
        <dbReference type="SAM" id="MobiDB-lite"/>
    </source>
</evidence>
<sequence>MRFTKIFTLLFLLVASVVGDVSISKPTKGSSYTVSGGNAQVEISWEESNATPKLSDIEEYSFTICTGPNTDINGLQTIKKITASDVKGNSYTLSIPSNVGADGSYYVQVYATTKNGYTIHYSQRFTLQGMTGSKKPSGGDEVAPPAGQTSVNAGDQTSTLAPSDLSKSHQLFYTSQTGLTRYAPMQTQPGSTITASTWSRRYQTSSVSYFSTLKHSAQVLSTKTQDWSYTMSSAVNYASPAPDPSVAGWYNPSSKITPASLSSFSSGSDASSSKK</sequence>
<dbReference type="RefSeq" id="XP_019035937.1">
    <property type="nucleotide sequence ID" value="XM_019182496.1"/>
</dbReference>
<evidence type="ECO:0000256" key="1">
    <source>
        <dbReference type="ARBA" id="ARBA00004010"/>
    </source>
</evidence>
<comment type="similarity">
    <text evidence="2">Belongs to the KRE9/KNH1 family.</text>
</comment>
<keyword evidence="9" id="KW-1185">Reference proteome</keyword>
<dbReference type="InterPro" id="IPR045328">
    <property type="entry name" value="Kre9/Knh1"/>
</dbReference>
<dbReference type="GO" id="GO:0031505">
    <property type="term" value="P:fungal-type cell wall organization"/>
    <property type="evidence" value="ECO:0007669"/>
    <property type="project" value="TreeGrafter"/>
</dbReference>
<evidence type="ECO:0000256" key="2">
    <source>
        <dbReference type="ARBA" id="ARBA00006816"/>
    </source>
</evidence>
<dbReference type="GO" id="GO:0005576">
    <property type="term" value="C:extracellular region"/>
    <property type="evidence" value="ECO:0007669"/>
    <property type="project" value="TreeGrafter"/>
</dbReference>
<proteinExistence type="inferred from homology"/>
<reference evidence="8 9" key="1">
    <citation type="journal article" date="2016" name="Proc. Natl. Acad. Sci. U.S.A.">
        <title>Comparative genomics of biotechnologically important yeasts.</title>
        <authorList>
            <person name="Riley R."/>
            <person name="Haridas S."/>
            <person name="Wolfe K.H."/>
            <person name="Lopes M.R."/>
            <person name="Hittinger C.T."/>
            <person name="Goeker M."/>
            <person name="Salamov A.A."/>
            <person name="Wisecaver J.H."/>
            <person name="Long T.M."/>
            <person name="Calvey C.H."/>
            <person name="Aerts A.L."/>
            <person name="Barry K.W."/>
            <person name="Choi C."/>
            <person name="Clum A."/>
            <person name="Coughlan A.Y."/>
            <person name="Deshpande S."/>
            <person name="Douglass A.P."/>
            <person name="Hanson S.J."/>
            <person name="Klenk H.-P."/>
            <person name="LaButti K.M."/>
            <person name="Lapidus A."/>
            <person name="Lindquist E.A."/>
            <person name="Lipzen A.M."/>
            <person name="Meier-Kolthoff J.P."/>
            <person name="Ohm R.A."/>
            <person name="Otillar R.P."/>
            <person name="Pangilinan J.L."/>
            <person name="Peng Y."/>
            <person name="Rokas A."/>
            <person name="Rosa C.A."/>
            <person name="Scheuner C."/>
            <person name="Sibirny A.A."/>
            <person name="Slot J.C."/>
            <person name="Stielow J.B."/>
            <person name="Sun H."/>
            <person name="Kurtzman C.P."/>
            <person name="Blackwell M."/>
            <person name="Grigoriev I.V."/>
            <person name="Jeffries T.W."/>
        </authorList>
    </citation>
    <scope>NUCLEOTIDE SEQUENCE [LARGE SCALE GENOMIC DNA]</scope>
    <source>
        <strain evidence="9">ATCC 58044 / CBS 1984 / NCYC 433 / NRRL Y-366-8</strain>
    </source>
</reference>
<dbReference type="PANTHER" id="PTHR28154:SF1">
    <property type="entry name" value="CELL WALL SYNTHESIS PROTEIN KNH1-RELATED"/>
    <property type="match status" value="1"/>
</dbReference>
<accession>A0A1E3NUM4</accession>
<dbReference type="InterPro" id="IPR008659">
    <property type="entry name" value="Kre9/Knh1_C"/>
</dbReference>
<dbReference type="GO" id="GO:0042546">
    <property type="term" value="P:cell wall biogenesis"/>
    <property type="evidence" value="ECO:0007669"/>
    <property type="project" value="InterPro"/>
</dbReference>
<dbReference type="AlphaFoldDB" id="A0A1E3NUM4"/>
<keyword evidence="3 5" id="KW-0732">Signal</keyword>
<dbReference type="Proteomes" id="UP000094112">
    <property type="component" value="Unassembled WGS sequence"/>
</dbReference>
<feature type="compositionally biased region" description="Low complexity" evidence="4">
    <location>
        <begin position="260"/>
        <end position="275"/>
    </location>
</feature>
<comment type="function">
    <text evidence="1">Involved in cell wall beta(1-&gt;6) glucan synthesis.</text>
</comment>
<dbReference type="GO" id="GO:0006078">
    <property type="term" value="P:(1-&gt;6)-beta-D-glucan biosynthetic process"/>
    <property type="evidence" value="ECO:0007669"/>
    <property type="project" value="InterPro"/>
</dbReference>